<reference evidence="11 13" key="2">
    <citation type="journal article" date="2013" name="Nature">
        <title>Insights into bilaterian evolution from three spiralian genomes.</title>
        <authorList>
            <person name="Simakov O."/>
            <person name="Marletaz F."/>
            <person name="Cho S.J."/>
            <person name="Edsinger-Gonzales E."/>
            <person name="Havlak P."/>
            <person name="Hellsten U."/>
            <person name="Kuo D.H."/>
            <person name="Larsson T."/>
            <person name="Lv J."/>
            <person name="Arendt D."/>
            <person name="Savage R."/>
            <person name="Osoegawa K."/>
            <person name="de Jong P."/>
            <person name="Grimwood J."/>
            <person name="Chapman J.A."/>
            <person name="Shapiro H."/>
            <person name="Aerts A."/>
            <person name="Otillar R.P."/>
            <person name="Terry A.Y."/>
            <person name="Boore J.L."/>
            <person name="Grigoriev I.V."/>
            <person name="Lindberg D.R."/>
            <person name="Seaver E.C."/>
            <person name="Weisblat D.A."/>
            <person name="Putnam N.H."/>
            <person name="Rokhsar D.S."/>
        </authorList>
    </citation>
    <scope>NUCLEOTIDE SEQUENCE</scope>
    <source>
        <strain evidence="11 13">I ESC-2004</strain>
    </source>
</reference>
<feature type="domain" description="Mab-21-like HhH/H2TH-like" evidence="10">
    <location>
        <begin position="272"/>
        <end position="361"/>
    </location>
</feature>
<keyword evidence="7" id="KW-0067">ATP-binding</keyword>
<gene>
    <name evidence="11" type="ORF">CAPTEDRAFT_213545</name>
</gene>
<dbReference type="GO" id="GO:0005524">
    <property type="term" value="F:ATP binding"/>
    <property type="evidence" value="ECO:0007669"/>
    <property type="project" value="UniProtKB-KW"/>
</dbReference>
<accession>R7VJU0</accession>
<feature type="domain" description="Mab-21-like nucleotidyltransferase" evidence="9">
    <location>
        <begin position="104"/>
        <end position="264"/>
    </location>
</feature>
<dbReference type="EMBL" id="AMQN01017580">
    <property type="status" value="NOT_ANNOTATED_CDS"/>
    <property type="molecule type" value="Genomic_DNA"/>
</dbReference>
<dbReference type="Pfam" id="PF20266">
    <property type="entry name" value="Mab-21_C"/>
    <property type="match status" value="1"/>
</dbReference>
<dbReference type="GO" id="GO:0016779">
    <property type="term" value="F:nucleotidyltransferase activity"/>
    <property type="evidence" value="ECO:0007669"/>
    <property type="project" value="UniProtKB-KW"/>
</dbReference>
<dbReference type="OMA" id="CWESGEQ"/>
<dbReference type="Pfam" id="PF03281">
    <property type="entry name" value="Mab-21"/>
    <property type="match status" value="1"/>
</dbReference>
<evidence type="ECO:0000256" key="7">
    <source>
        <dbReference type="ARBA" id="ARBA00022840"/>
    </source>
</evidence>
<proteinExistence type="inferred from homology"/>
<dbReference type="PANTHER" id="PTHR10656:SF42">
    <property type="entry name" value="CYCLIC GMP-AMP SYNTHASE-LIKE PROTEIN-RELATED"/>
    <property type="match status" value="1"/>
</dbReference>
<evidence type="ECO:0000256" key="8">
    <source>
        <dbReference type="ARBA" id="ARBA00022842"/>
    </source>
</evidence>
<comment type="similarity">
    <text evidence="2">Belongs to the mab-21 family.</text>
</comment>
<keyword evidence="8" id="KW-0460">Magnesium</keyword>
<dbReference type="InterPro" id="IPR046906">
    <property type="entry name" value="Mab-21_HhH/H2TH-like"/>
</dbReference>
<keyword evidence="4" id="KW-0548">Nucleotidyltransferase</keyword>
<evidence type="ECO:0000313" key="12">
    <source>
        <dbReference type="EnsemblMetazoa" id="CapteP213545"/>
    </source>
</evidence>
<dbReference type="EMBL" id="KB293274">
    <property type="protein sequence ID" value="ELU16185.1"/>
    <property type="molecule type" value="Genomic_DNA"/>
</dbReference>
<dbReference type="PANTHER" id="PTHR10656">
    <property type="entry name" value="CELL FATE DETERMINING PROTEIN MAB21-RELATED"/>
    <property type="match status" value="1"/>
</dbReference>
<dbReference type="EnsemblMetazoa" id="CapteT213545">
    <property type="protein sequence ID" value="CapteP213545"/>
    <property type="gene ID" value="CapteG213545"/>
</dbReference>
<evidence type="ECO:0000256" key="6">
    <source>
        <dbReference type="ARBA" id="ARBA00022741"/>
    </source>
</evidence>
<organism evidence="11">
    <name type="scientific">Capitella teleta</name>
    <name type="common">Polychaete worm</name>
    <dbReference type="NCBI Taxonomy" id="283909"/>
    <lineage>
        <taxon>Eukaryota</taxon>
        <taxon>Metazoa</taxon>
        <taxon>Spiralia</taxon>
        <taxon>Lophotrochozoa</taxon>
        <taxon>Annelida</taxon>
        <taxon>Polychaeta</taxon>
        <taxon>Sedentaria</taxon>
        <taxon>Scolecida</taxon>
        <taxon>Capitellidae</taxon>
        <taxon>Capitella</taxon>
    </lineage>
</organism>
<keyword evidence="13" id="KW-1185">Reference proteome</keyword>
<reference evidence="13" key="1">
    <citation type="submission" date="2012-12" db="EMBL/GenBank/DDBJ databases">
        <authorList>
            <person name="Hellsten U."/>
            <person name="Grimwood J."/>
            <person name="Chapman J.A."/>
            <person name="Shapiro H."/>
            <person name="Aerts A."/>
            <person name="Otillar R.P."/>
            <person name="Terry A.Y."/>
            <person name="Boore J.L."/>
            <person name="Simakov O."/>
            <person name="Marletaz F."/>
            <person name="Cho S.-J."/>
            <person name="Edsinger-Gonzales E."/>
            <person name="Havlak P."/>
            <person name="Kuo D.-H."/>
            <person name="Larsson T."/>
            <person name="Lv J."/>
            <person name="Arendt D."/>
            <person name="Savage R."/>
            <person name="Osoegawa K."/>
            <person name="de Jong P."/>
            <person name="Lindberg D.R."/>
            <person name="Seaver E.C."/>
            <person name="Weisblat D.A."/>
            <person name="Putnam N.H."/>
            <person name="Grigoriev I.V."/>
            <person name="Rokhsar D.S."/>
        </authorList>
    </citation>
    <scope>NUCLEOTIDE SEQUENCE</scope>
    <source>
        <strain evidence="13">I ESC-2004</strain>
    </source>
</reference>
<sequence>MALRVLQLLGGASLVKYGVDKWNEMKAESAVYEASVPWYYEDETTLQRQLVNYYADYVCVPLEYAETTRQIMEEVVSDFQRFVNRSCEFHLQLDDPIPTGSCDDGLDIINANSFDVLVPICLPKSQWQLIKDYMDPGYAKLRNRVSYEHILPQKRSVFQEMYLSSRMIRDLFGKLIRKYADDGHRTRYRLTTLMTSESLLLKVSDHGGSLTIDLIPCVEIDGVNLVAKSYPTGSFLEAISGNCRNDTDVLWRRSFHEMERDHLQSPRHEGFKKCLMLMKCIRANEKEFAQISSYVLKTAYLHWRKQVLCSKWEEKNMLKHFRQFSGYLSSTLAEGKLCPFFEPNPNANLLKRHSSATLSKIRRFNLQMMQPGRLSLVLNNRSSRYTSHEG</sequence>
<dbReference type="GO" id="GO:0046872">
    <property type="term" value="F:metal ion binding"/>
    <property type="evidence" value="ECO:0007669"/>
    <property type="project" value="UniProtKB-KW"/>
</dbReference>
<dbReference type="InterPro" id="IPR024810">
    <property type="entry name" value="MAB21L/cGLR"/>
</dbReference>
<evidence type="ECO:0000259" key="10">
    <source>
        <dbReference type="Pfam" id="PF20266"/>
    </source>
</evidence>
<keyword evidence="6" id="KW-0547">Nucleotide-binding</keyword>
<name>R7VJU0_CAPTE</name>
<evidence type="ECO:0000256" key="4">
    <source>
        <dbReference type="ARBA" id="ARBA00022695"/>
    </source>
</evidence>
<keyword evidence="5" id="KW-0479">Metal-binding</keyword>
<protein>
    <submittedName>
        <fullName evidence="11 12">Uncharacterized protein</fullName>
    </submittedName>
</protein>
<reference evidence="12" key="3">
    <citation type="submission" date="2015-06" db="UniProtKB">
        <authorList>
            <consortium name="EnsemblMetazoa"/>
        </authorList>
    </citation>
    <scope>IDENTIFICATION</scope>
</reference>
<dbReference type="SMART" id="SM01265">
    <property type="entry name" value="Mab-21"/>
    <property type="match status" value="1"/>
</dbReference>
<dbReference type="Gene3D" id="1.10.1410.40">
    <property type="match status" value="1"/>
</dbReference>
<evidence type="ECO:0000313" key="13">
    <source>
        <dbReference type="Proteomes" id="UP000014760"/>
    </source>
</evidence>
<evidence type="ECO:0000256" key="3">
    <source>
        <dbReference type="ARBA" id="ARBA00022679"/>
    </source>
</evidence>
<dbReference type="FunCoup" id="R7VJU0">
    <property type="interactions" value="7"/>
</dbReference>
<dbReference type="Gene3D" id="3.30.460.90">
    <property type="match status" value="1"/>
</dbReference>
<evidence type="ECO:0000256" key="2">
    <source>
        <dbReference type="ARBA" id="ARBA00008307"/>
    </source>
</evidence>
<evidence type="ECO:0000259" key="9">
    <source>
        <dbReference type="Pfam" id="PF03281"/>
    </source>
</evidence>
<dbReference type="OrthoDB" id="5982295at2759"/>
<dbReference type="STRING" id="283909.R7VJU0"/>
<evidence type="ECO:0000256" key="1">
    <source>
        <dbReference type="ARBA" id="ARBA00001946"/>
    </source>
</evidence>
<keyword evidence="3" id="KW-0808">Transferase</keyword>
<dbReference type="HOGENOM" id="CLU_047308_1_0_1"/>
<evidence type="ECO:0000256" key="5">
    <source>
        <dbReference type="ARBA" id="ARBA00022723"/>
    </source>
</evidence>
<dbReference type="AlphaFoldDB" id="R7VJU0"/>
<comment type="cofactor">
    <cofactor evidence="1">
        <name>Mg(2+)</name>
        <dbReference type="ChEBI" id="CHEBI:18420"/>
    </cofactor>
</comment>
<dbReference type="InterPro" id="IPR046903">
    <property type="entry name" value="Mab-21-like_nuc_Trfase"/>
</dbReference>
<dbReference type="Proteomes" id="UP000014760">
    <property type="component" value="Unassembled WGS sequence"/>
</dbReference>
<evidence type="ECO:0000313" key="11">
    <source>
        <dbReference type="EMBL" id="ELU16185.1"/>
    </source>
</evidence>